<name>A0A9N9CK29_9GLOM</name>
<proteinExistence type="predicted"/>
<accession>A0A9N9CK29</accession>
<feature type="region of interest" description="Disordered" evidence="1">
    <location>
        <begin position="1"/>
        <end position="57"/>
    </location>
</feature>
<dbReference type="PANTHER" id="PTHR13169:SF0">
    <property type="entry name" value="UBIQUITIN-LIKE PROTEIN 3"/>
    <property type="match status" value="1"/>
</dbReference>
<dbReference type="InterPro" id="IPR039540">
    <property type="entry name" value="UBL3-like_ubiquitin_dom"/>
</dbReference>
<feature type="compositionally biased region" description="Polar residues" evidence="1">
    <location>
        <begin position="8"/>
        <end position="40"/>
    </location>
</feature>
<dbReference type="SUPFAM" id="SSF54236">
    <property type="entry name" value="Ubiquitin-like"/>
    <property type="match status" value="1"/>
</dbReference>
<gene>
    <name evidence="3" type="ORF">CPELLU_LOCUS7075</name>
</gene>
<protein>
    <submittedName>
        <fullName evidence="3">1213_t:CDS:1</fullName>
    </submittedName>
</protein>
<dbReference type="InterPro" id="IPR040015">
    <property type="entry name" value="UBL3-like"/>
</dbReference>
<reference evidence="3" key="1">
    <citation type="submission" date="2021-06" db="EMBL/GenBank/DDBJ databases">
        <authorList>
            <person name="Kallberg Y."/>
            <person name="Tangrot J."/>
            <person name="Rosling A."/>
        </authorList>
    </citation>
    <scope>NUCLEOTIDE SEQUENCE</scope>
    <source>
        <strain evidence="3">FL966</strain>
    </source>
</reference>
<dbReference type="PANTHER" id="PTHR13169">
    <property type="entry name" value="UBIQUITIN-LIKE PROTEIN 3 HCG-1 PROTEIN"/>
    <property type="match status" value="1"/>
</dbReference>
<dbReference type="Pfam" id="PF13881">
    <property type="entry name" value="Rad60-SLD_2"/>
    <property type="match status" value="1"/>
</dbReference>
<sequence length="199" mass="21889">MTHPEAQSPVTQVSNNADTSQPTFNNRMSATQTTQSENINSSSTGDSTTSSSLPSNISQLDTSLVETNNPELGNKINLTLLLVSGKRQTFFFDPSYTVSMVKKQVFNDWPEEWAEETVPSISCLKIVYLGRVLDDGTTLEANKIQRGQSIIMHLAIKNAISSDNDDPKSTENAPKCHYGPFISRPTSNQVKPLLQPKIN</sequence>
<dbReference type="InterPro" id="IPR029071">
    <property type="entry name" value="Ubiquitin-like_domsf"/>
</dbReference>
<feature type="compositionally biased region" description="Low complexity" evidence="1">
    <location>
        <begin position="41"/>
        <end position="57"/>
    </location>
</feature>
<dbReference type="PROSITE" id="PS50053">
    <property type="entry name" value="UBIQUITIN_2"/>
    <property type="match status" value="1"/>
</dbReference>
<feature type="domain" description="Ubiquitin-like" evidence="2">
    <location>
        <begin position="76"/>
        <end position="159"/>
    </location>
</feature>
<dbReference type="EMBL" id="CAJVQA010004628">
    <property type="protein sequence ID" value="CAG8602790.1"/>
    <property type="molecule type" value="Genomic_DNA"/>
</dbReference>
<dbReference type="Gene3D" id="3.10.20.90">
    <property type="entry name" value="Phosphatidylinositol 3-kinase Catalytic Subunit, Chain A, domain 1"/>
    <property type="match status" value="1"/>
</dbReference>
<evidence type="ECO:0000259" key="2">
    <source>
        <dbReference type="PROSITE" id="PS50053"/>
    </source>
</evidence>
<evidence type="ECO:0000313" key="3">
    <source>
        <dbReference type="EMBL" id="CAG8602790.1"/>
    </source>
</evidence>
<dbReference type="OrthoDB" id="1043111at2759"/>
<evidence type="ECO:0000256" key="1">
    <source>
        <dbReference type="SAM" id="MobiDB-lite"/>
    </source>
</evidence>
<organism evidence="3 4">
    <name type="scientific">Cetraspora pellucida</name>
    <dbReference type="NCBI Taxonomy" id="1433469"/>
    <lineage>
        <taxon>Eukaryota</taxon>
        <taxon>Fungi</taxon>
        <taxon>Fungi incertae sedis</taxon>
        <taxon>Mucoromycota</taxon>
        <taxon>Glomeromycotina</taxon>
        <taxon>Glomeromycetes</taxon>
        <taxon>Diversisporales</taxon>
        <taxon>Gigasporaceae</taxon>
        <taxon>Cetraspora</taxon>
    </lineage>
</organism>
<dbReference type="InterPro" id="IPR000626">
    <property type="entry name" value="Ubiquitin-like_dom"/>
</dbReference>
<comment type="caution">
    <text evidence="3">The sequence shown here is derived from an EMBL/GenBank/DDBJ whole genome shotgun (WGS) entry which is preliminary data.</text>
</comment>
<evidence type="ECO:0000313" key="4">
    <source>
        <dbReference type="Proteomes" id="UP000789759"/>
    </source>
</evidence>
<keyword evidence="4" id="KW-1185">Reference proteome</keyword>
<dbReference type="Proteomes" id="UP000789759">
    <property type="component" value="Unassembled WGS sequence"/>
</dbReference>
<dbReference type="AlphaFoldDB" id="A0A9N9CK29"/>
<dbReference type="SMART" id="SM00213">
    <property type="entry name" value="UBQ"/>
    <property type="match status" value="1"/>
</dbReference>
<feature type="region of interest" description="Disordered" evidence="1">
    <location>
        <begin position="162"/>
        <end position="199"/>
    </location>
</feature>